<evidence type="ECO:0000313" key="7">
    <source>
        <dbReference type="EMBL" id="KAG6718892.1"/>
    </source>
</evidence>
<evidence type="ECO:0000256" key="2">
    <source>
        <dbReference type="ARBA" id="ARBA00022723"/>
    </source>
</evidence>
<dbReference type="EMBL" id="CM031828">
    <property type="protein sequence ID" value="KAG6718892.1"/>
    <property type="molecule type" value="Genomic_DNA"/>
</dbReference>
<dbReference type="InterPro" id="IPR005123">
    <property type="entry name" value="Oxoglu/Fe-dep_dioxygenase_dom"/>
</dbReference>
<dbReference type="AlphaFoldDB" id="A0A922FF37"/>
<protein>
    <recommendedName>
        <fullName evidence="6">Fe2OG dioxygenase domain-containing protein</fullName>
    </recommendedName>
</protein>
<keyword evidence="2 5" id="KW-0479">Metal-binding</keyword>
<dbReference type="InterPro" id="IPR044861">
    <property type="entry name" value="IPNS-like_FE2OG_OXY"/>
</dbReference>
<keyword evidence="4 5" id="KW-0408">Iron</keyword>
<dbReference type="PANTHER" id="PTHR47991">
    <property type="entry name" value="OXOGLUTARATE/IRON-DEPENDENT DIOXYGENASE"/>
    <property type="match status" value="1"/>
</dbReference>
<dbReference type="InterPro" id="IPR026992">
    <property type="entry name" value="DIOX_N"/>
</dbReference>
<accession>A0A922FF37</accession>
<proteinExistence type="inferred from homology"/>
<evidence type="ECO:0000313" key="8">
    <source>
        <dbReference type="Proteomes" id="UP000811246"/>
    </source>
</evidence>
<feature type="domain" description="Fe2OG dioxygenase" evidence="6">
    <location>
        <begin position="142"/>
        <end position="287"/>
    </location>
</feature>
<reference evidence="7" key="1">
    <citation type="submission" date="2021-01" db="EMBL/GenBank/DDBJ databases">
        <authorList>
            <person name="Lovell J.T."/>
            <person name="Bentley N."/>
            <person name="Bhattarai G."/>
            <person name="Jenkins J.W."/>
            <person name="Sreedasyam A."/>
            <person name="Alarcon Y."/>
            <person name="Bock C."/>
            <person name="Boston L."/>
            <person name="Carlson J."/>
            <person name="Cervantes K."/>
            <person name="Clermont K."/>
            <person name="Krom N."/>
            <person name="Kubenka K."/>
            <person name="Mamidi S."/>
            <person name="Mattison C."/>
            <person name="Monteros M."/>
            <person name="Pisani C."/>
            <person name="Plott C."/>
            <person name="Rajasekar S."/>
            <person name="Rhein H.S."/>
            <person name="Rohla C."/>
            <person name="Song M."/>
            <person name="Hilaire R.S."/>
            <person name="Shu S."/>
            <person name="Wells L."/>
            <person name="Wang X."/>
            <person name="Webber J."/>
            <person name="Heerema R.J."/>
            <person name="Klein P."/>
            <person name="Conner P."/>
            <person name="Grauke L."/>
            <person name="Grimwood J."/>
            <person name="Schmutz J."/>
            <person name="Randall J.J."/>
        </authorList>
    </citation>
    <scope>NUCLEOTIDE SEQUENCE</scope>
    <source>
        <tissue evidence="7">Leaf</tissue>
    </source>
</reference>
<dbReference type="Pfam" id="PF03171">
    <property type="entry name" value="2OG-FeII_Oxy"/>
    <property type="match status" value="1"/>
</dbReference>
<dbReference type="PROSITE" id="PS51471">
    <property type="entry name" value="FE2OG_OXY"/>
    <property type="match status" value="1"/>
</dbReference>
<dbReference type="Proteomes" id="UP000811246">
    <property type="component" value="Chromosome 4"/>
</dbReference>
<organism evidence="7 8">
    <name type="scientific">Carya illinoinensis</name>
    <name type="common">Pecan</name>
    <dbReference type="NCBI Taxonomy" id="32201"/>
    <lineage>
        <taxon>Eukaryota</taxon>
        <taxon>Viridiplantae</taxon>
        <taxon>Streptophyta</taxon>
        <taxon>Embryophyta</taxon>
        <taxon>Tracheophyta</taxon>
        <taxon>Spermatophyta</taxon>
        <taxon>Magnoliopsida</taxon>
        <taxon>eudicotyledons</taxon>
        <taxon>Gunneridae</taxon>
        <taxon>Pentapetalae</taxon>
        <taxon>rosids</taxon>
        <taxon>fabids</taxon>
        <taxon>Fagales</taxon>
        <taxon>Juglandaceae</taxon>
        <taxon>Carya</taxon>
    </lineage>
</organism>
<dbReference type="GO" id="GO:0046872">
    <property type="term" value="F:metal ion binding"/>
    <property type="evidence" value="ECO:0007669"/>
    <property type="project" value="UniProtKB-KW"/>
</dbReference>
<keyword evidence="5" id="KW-0560">Oxidoreductase</keyword>
<dbReference type="GO" id="GO:0016491">
    <property type="term" value="F:oxidoreductase activity"/>
    <property type="evidence" value="ECO:0007669"/>
    <property type="project" value="UniProtKB-KW"/>
</dbReference>
<evidence type="ECO:0000256" key="1">
    <source>
        <dbReference type="ARBA" id="ARBA00008056"/>
    </source>
</evidence>
<evidence type="ECO:0000256" key="4">
    <source>
        <dbReference type="ARBA" id="ARBA00023004"/>
    </source>
</evidence>
<evidence type="ECO:0000256" key="3">
    <source>
        <dbReference type="ARBA" id="ARBA00022896"/>
    </source>
</evidence>
<comment type="similarity">
    <text evidence="1 5">Belongs to the iron/ascorbate-dependent oxidoreductase family.</text>
</comment>
<dbReference type="GO" id="GO:0031418">
    <property type="term" value="F:L-ascorbic acid binding"/>
    <property type="evidence" value="ECO:0007669"/>
    <property type="project" value="UniProtKB-KW"/>
</dbReference>
<gene>
    <name evidence="7" type="ORF">I3842_04G175600</name>
</gene>
<dbReference type="InterPro" id="IPR050295">
    <property type="entry name" value="Plant_2OG-oxidoreductases"/>
</dbReference>
<name>A0A922FF37_CARIL</name>
<dbReference type="Pfam" id="PF14226">
    <property type="entry name" value="DIOX_N"/>
    <property type="match status" value="1"/>
</dbReference>
<evidence type="ECO:0000256" key="5">
    <source>
        <dbReference type="RuleBase" id="RU003682"/>
    </source>
</evidence>
<sequence length="303" mass="35067">MAESAPPTNAKLPQKTVQELVINGEELPEQYIQKNGEGGVLDVPLLEVPLQKLRFALSSWGCFQAINHGITHSFLEEVREVVKEFFALPMEEKRKYSREVYGFDGYGNDIILSEQQRLGWSDRLYLTLNPEDQRRLKYWPETPQAFRYILRDYTVKMEMMTEVVLRPWHVAELKGQLLFRAVWKTSDNDSKIQLLSKMSKARSCSWGQNTFRCISNHHSLLQDKEVEGLQFQKDNQCCKIPIIPEALFINVGDQVEIMSNGIFKSPVHGVVTNSERERMSLAVFYIPEPEKEIEPDDRLVNES</sequence>
<evidence type="ECO:0000259" key="6">
    <source>
        <dbReference type="PROSITE" id="PS51471"/>
    </source>
</evidence>
<keyword evidence="3" id="KW-0847">Vitamin C</keyword>
<comment type="caution">
    <text evidence="7">The sequence shown here is derived from an EMBL/GenBank/DDBJ whole genome shotgun (WGS) entry which is preliminary data.</text>
</comment>